<comment type="caution">
    <text evidence="2">The sequence shown here is derived from an EMBL/GenBank/DDBJ whole genome shotgun (WGS) entry which is preliminary data.</text>
</comment>
<organism evidence="2 3">
    <name type="scientific">Geothrix limicola</name>
    <dbReference type="NCBI Taxonomy" id="2927978"/>
    <lineage>
        <taxon>Bacteria</taxon>
        <taxon>Pseudomonadati</taxon>
        <taxon>Acidobacteriota</taxon>
        <taxon>Holophagae</taxon>
        <taxon>Holophagales</taxon>
        <taxon>Holophagaceae</taxon>
        <taxon>Geothrix</taxon>
    </lineage>
</organism>
<dbReference type="InterPro" id="IPR016181">
    <property type="entry name" value="Acyl_CoA_acyltransferase"/>
</dbReference>
<dbReference type="PROSITE" id="PS51186">
    <property type="entry name" value="GNAT"/>
    <property type="match status" value="1"/>
</dbReference>
<dbReference type="InterPro" id="IPR051908">
    <property type="entry name" value="Ribosomal_N-acetyltransferase"/>
</dbReference>
<name>A0ABQ5QFX6_9BACT</name>
<accession>A0ABQ5QFX6</accession>
<evidence type="ECO:0000259" key="1">
    <source>
        <dbReference type="PROSITE" id="PS51186"/>
    </source>
</evidence>
<dbReference type="PANTHER" id="PTHR43441:SF12">
    <property type="entry name" value="RIBOSOMAL N-ACETYLTRANSFERASE YDAF-RELATED"/>
    <property type="match status" value="1"/>
</dbReference>
<feature type="domain" description="N-acetyltransferase" evidence="1">
    <location>
        <begin position="11"/>
        <end position="177"/>
    </location>
</feature>
<protein>
    <submittedName>
        <fullName evidence="2">Ribosomal-protein-serine acetyltransferase</fullName>
    </submittedName>
</protein>
<dbReference type="PANTHER" id="PTHR43441">
    <property type="entry name" value="RIBOSOMAL-PROTEIN-SERINE ACETYLTRANSFERASE"/>
    <property type="match status" value="1"/>
</dbReference>
<dbReference type="Gene3D" id="3.40.630.30">
    <property type="match status" value="1"/>
</dbReference>
<evidence type="ECO:0000313" key="3">
    <source>
        <dbReference type="Proteomes" id="UP001165069"/>
    </source>
</evidence>
<dbReference type="RefSeq" id="WP_285574922.1">
    <property type="nucleotide sequence ID" value="NZ_BSDE01000003.1"/>
</dbReference>
<gene>
    <name evidence="2" type="ORF">GETHLI_20850</name>
</gene>
<dbReference type="Proteomes" id="UP001165069">
    <property type="component" value="Unassembled WGS sequence"/>
</dbReference>
<evidence type="ECO:0000313" key="2">
    <source>
        <dbReference type="EMBL" id="GLH73583.1"/>
    </source>
</evidence>
<proteinExistence type="predicted"/>
<dbReference type="EMBL" id="BSDE01000003">
    <property type="protein sequence ID" value="GLH73583.1"/>
    <property type="molecule type" value="Genomic_DNA"/>
</dbReference>
<dbReference type="Pfam" id="PF13302">
    <property type="entry name" value="Acetyltransf_3"/>
    <property type="match status" value="1"/>
</dbReference>
<keyword evidence="3" id="KW-1185">Reference proteome</keyword>
<dbReference type="InterPro" id="IPR000182">
    <property type="entry name" value="GNAT_dom"/>
</dbReference>
<reference evidence="2 3" key="1">
    <citation type="journal article" date="2023" name="Antonie Van Leeuwenhoek">
        <title>Mesoterricola silvestris gen. nov., sp. nov., Mesoterricola sediminis sp. nov., Geothrix oryzae sp. nov., Geothrix edaphica sp. nov., Geothrix rubra sp. nov., and Geothrix limicola sp. nov., six novel members of Acidobacteriota isolated from soils.</title>
        <authorList>
            <person name="Itoh H."/>
            <person name="Sugisawa Y."/>
            <person name="Mise K."/>
            <person name="Xu Z."/>
            <person name="Kuniyasu M."/>
            <person name="Ushijima N."/>
            <person name="Kawano K."/>
            <person name="Kobayashi E."/>
            <person name="Shiratori Y."/>
            <person name="Masuda Y."/>
            <person name="Senoo K."/>
        </authorList>
    </citation>
    <scope>NUCLEOTIDE SEQUENCE [LARGE SCALE GENOMIC DNA]</scope>
    <source>
        <strain evidence="2 3">Red804</strain>
    </source>
</reference>
<sequence length="182" mass="20478">MPEVLKAGRGLELRPLSPGDAKALYALVDANRERLRRWLPWPDGNRSAADSRAYILRMRALREAGLGQSFGLWWKDRLVGVAGFNWIDGVNLNAAIGYWLAQEAEGQGLMSAAVAALLKHGFRTLGLHRIEIRAAVRNRRSRAIPKRLGFRHEGTLRQAERLGSRYVDHAVYGLLASEWRAR</sequence>
<dbReference type="SUPFAM" id="SSF55729">
    <property type="entry name" value="Acyl-CoA N-acyltransferases (Nat)"/>
    <property type="match status" value="1"/>
</dbReference>